<dbReference type="GO" id="GO:0016722">
    <property type="term" value="F:oxidoreductase activity, acting on metal ions"/>
    <property type="evidence" value="ECO:0007669"/>
    <property type="project" value="InterPro"/>
</dbReference>
<dbReference type="PANTHER" id="PTHR42932">
    <property type="entry name" value="GENERAL STRESS PROTEIN 20U"/>
    <property type="match status" value="1"/>
</dbReference>
<dbReference type="EMBL" id="JRMW01000006">
    <property type="protein sequence ID" value="KGF06078.1"/>
    <property type="molecule type" value="Genomic_DNA"/>
</dbReference>
<sequence>MTKLNTYLANLAVLNIKIHNLHWNIVGSQFVSVHEYLESEYDKAGERLDEVAELIRMSGEFPVANLKEYLEISTIKEIETSKEVSIKEALEIVLSDIKLQKELALEIRKEADEADNFPVANAMEDHIEDYNKQIWFVESSLK</sequence>
<dbReference type="SUPFAM" id="SSF47240">
    <property type="entry name" value="Ferritin-like"/>
    <property type="match status" value="1"/>
</dbReference>
<dbReference type="InterPro" id="IPR023188">
    <property type="entry name" value="DPS_DNA-bd_CS"/>
</dbReference>
<evidence type="ECO:0000313" key="4">
    <source>
        <dbReference type="EMBL" id="KGF06078.1"/>
    </source>
</evidence>
<dbReference type="InterPro" id="IPR009078">
    <property type="entry name" value="Ferritin-like_SF"/>
</dbReference>
<name>A0A095X893_9FIRM</name>
<dbReference type="Pfam" id="PF00210">
    <property type="entry name" value="Ferritin"/>
    <property type="match status" value="1"/>
</dbReference>
<dbReference type="PROSITE" id="PS00818">
    <property type="entry name" value="DPS_1"/>
    <property type="match status" value="1"/>
</dbReference>
<dbReference type="GO" id="GO:0008199">
    <property type="term" value="F:ferric iron binding"/>
    <property type="evidence" value="ECO:0007669"/>
    <property type="project" value="InterPro"/>
</dbReference>
<reference evidence="4 5" key="1">
    <citation type="submission" date="2014-07" db="EMBL/GenBank/DDBJ databases">
        <authorList>
            <person name="McCorrison J."/>
            <person name="Sanka R."/>
            <person name="Torralba M."/>
            <person name="Gillis M."/>
            <person name="Haft D.H."/>
            <person name="Methe B."/>
            <person name="Sutton G."/>
            <person name="Nelson K.E."/>
        </authorList>
    </citation>
    <scope>NUCLEOTIDE SEQUENCE [LARGE SCALE GENOMIC DNA]</scope>
    <source>
        <strain evidence="4 5">S7-1-13</strain>
    </source>
</reference>
<dbReference type="PIRSF" id="PIRSF005900">
    <property type="entry name" value="Dps"/>
    <property type="match status" value="1"/>
</dbReference>
<comment type="similarity">
    <text evidence="1 2">Belongs to the Dps family.</text>
</comment>
<gene>
    <name evidence="4" type="ORF">HMPREF1630_00285</name>
</gene>
<dbReference type="Proteomes" id="UP000029579">
    <property type="component" value="Unassembled WGS sequence"/>
</dbReference>
<dbReference type="RefSeq" id="WP_019116040.1">
    <property type="nucleotide sequence ID" value="NZ_JRMW01000006.1"/>
</dbReference>
<evidence type="ECO:0000256" key="1">
    <source>
        <dbReference type="ARBA" id="ARBA00009497"/>
    </source>
</evidence>
<dbReference type="eggNOG" id="COG0783">
    <property type="taxonomic scope" value="Bacteria"/>
</dbReference>
<dbReference type="PANTHER" id="PTHR42932:SF1">
    <property type="entry name" value="GENERAL STRESS PROTEIN 20U"/>
    <property type="match status" value="1"/>
</dbReference>
<protein>
    <submittedName>
        <fullName evidence="4">Ferritin, Dps family protein</fullName>
    </submittedName>
</protein>
<organism evidence="4 5">
    <name type="scientific">Anaerococcus lactolyticus S7-1-13</name>
    <dbReference type="NCBI Taxonomy" id="1284686"/>
    <lineage>
        <taxon>Bacteria</taxon>
        <taxon>Bacillati</taxon>
        <taxon>Bacillota</taxon>
        <taxon>Tissierellia</taxon>
        <taxon>Tissierellales</taxon>
        <taxon>Peptoniphilaceae</taxon>
        <taxon>Anaerococcus</taxon>
    </lineage>
</organism>
<accession>A0A095X893</accession>
<dbReference type="CDD" id="cd01043">
    <property type="entry name" value="DPS"/>
    <property type="match status" value="1"/>
</dbReference>
<dbReference type="OrthoDB" id="9797023at2"/>
<dbReference type="AlphaFoldDB" id="A0A095X893"/>
<dbReference type="PRINTS" id="PR01346">
    <property type="entry name" value="HELNAPAPROT"/>
</dbReference>
<evidence type="ECO:0000256" key="2">
    <source>
        <dbReference type="RuleBase" id="RU003875"/>
    </source>
</evidence>
<dbReference type="InterPro" id="IPR012347">
    <property type="entry name" value="Ferritin-like"/>
</dbReference>
<comment type="caution">
    <text evidence="4">The sequence shown here is derived from an EMBL/GenBank/DDBJ whole genome shotgun (WGS) entry which is preliminary data.</text>
</comment>
<dbReference type="Gene3D" id="1.20.1260.10">
    <property type="match status" value="1"/>
</dbReference>
<feature type="domain" description="Ferritin/DPS" evidence="3">
    <location>
        <begin position="3"/>
        <end position="141"/>
    </location>
</feature>
<evidence type="ECO:0000313" key="5">
    <source>
        <dbReference type="Proteomes" id="UP000029579"/>
    </source>
</evidence>
<proteinExistence type="inferred from homology"/>
<evidence type="ECO:0000259" key="3">
    <source>
        <dbReference type="Pfam" id="PF00210"/>
    </source>
</evidence>
<dbReference type="InterPro" id="IPR002177">
    <property type="entry name" value="DPS_DNA-bd"/>
</dbReference>
<dbReference type="InterPro" id="IPR008331">
    <property type="entry name" value="Ferritin_DPS_dom"/>
</dbReference>